<dbReference type="SMART" id="SM00338">
    <property type="entry name" value="BRLZ"/>
    <property type="match status" value="1"/>
</dbReference>
<evidence type="ECO:0000256" key="3">
    <source>
        <dbReference type="SAM" id="MobiDB-lite"/>
    </source>
</evidence>
<gene>
    <name evidence="5" type="ORF">Daus18300_010446</name>
</gene>
<dbReference type="PANTHER" id="PTHR40621">
    <property type="entry name" value="TRANSCRIPTION FACTOR KAPC-RELATED"/>
    <property type="match status" value="1"/>
</dbReference>
<dbReference type="CDD" id="cd14688">
    <property type="entry name" value="bZIP_YAP"/>
    <property type="match status" value="1"/>
</dbReference>
<evidence type="ECO:0000313" key="5">
    <source>
        <dbReference type="EMBL" id="KAL1857103.1"/>
    </source>
</evidence>
<feature type="compositionally biased region" description="Basic and acidic residues" evidence="3">
    <location>
        <begin position="110"/>
        <end position="140"/>
    </location>
</feature>
<dbReference type="SUPFAM" id="SSF57959">
    <property type="entry name" value="Leucine zipper domain"/>
    <property type="match status" value="1"/>
</dbReference>
<evidence type="ECO:0000313" key="6">
    <source>
        <dbReference type="Proteomes" id="UP001583177"/>
    </source>
</evidence>
<feature type="compositionally biased region" description="Low complexity" evidence="3">
    <location>
        <begin position="26"/>
        <end position="39"/>
    </location>
</feature>
<feature type="region of interest" description="Disordered" evidence="3">
    <location>
        <begin position="1"/>
        <end position="149"/>
    </location>
</feature>
<organism evidence="5 6">
    <name type="scientific">Diaporthe australafricana</name>
    <dbReference type="NCBI Taxonomy" id="127596"/>
    <lineage>
        <taxon>Eukaryota</taxon>
        <taxon>Fungi</taxon>
        <taxon>Dikarya</taxon>
        <taxon>Ascomycota</taxon>
        <taxon>Pezizomycotina</taxon>
        <taxon>Sordariomycetes</taxon>
        <taxon>Sordariomycetidae</taxon>
        <taxon>Diaporthales</taxon>
        <taxon>Diaporthaceae</taxon>
        <taxon>Diaporthe</taxon>
    </lineage>
</organism>
<accession>A0ABR3WAA1</accession>
<evidence type="ECO:0000259" key="4">
    <source>
        <dbReference type="SMART" id="SM00338"/>
    </source>
</evidence>
<evidence type="ECO:0000256" key="1">
    <source>
        <dbReference type="ARBA" id="ARBA00004123"/>
    </source>
</evidence>
<protein>
    <recommendedName>
        <fullName evidence="4">BZIP domain-containing protein</fullName>
    </recommendedName>
</protein>
<feature type="domain" description="BZIP" evidence="4">
    <location>
        <begin position="128"/>
        <end position="193"/>
    </location>
</feature>
<feature type="compositionally biased region" description="Polar residues" evidence="3">
    <location>
        <begin position="56"/>
        <end position="66"/>
    </location>
</feature>
<dbReference type="EMBL" id="JAWRVE010000115">
    <property type="protein sequence ID" value="KAL1857103.1"/>
    <property type="molecule type" value="Genomic_DNA"/>
</dbReference>
<proteinExistence type="predicted"/>
<feature type="compositionally biased region" description="Low complexity" evidence="3">
    <location>
        <begin position="221"/>
        <end position="233"/>
    </location>
</feature>
<comment type="caution">
    <text evidence="5">The sequence shown here is derived from an EMBL/GenBank/DDBJ whole genome shotgun (WGS) entry which is preliminary data.</text>
</comment>
<dbReference type="InterPro" id="IPR046347">
    <property type="entry name" value="bZIP_sf"/>
</dbReference>
<comment type="subcellular location">
    <subcellularLocation>
        <location evidence="1">Nucleus</location>
    </subcellularLocation>
</comment>
<feature type="region of interest" description="Disordered" evidence="3">
    <location>
        <begin position="354"/>
        <end position="383"/>
    </location>
</feature>
<dbReference type="Proteomes" id="UP001583177">
    <property type="component" value="Unassembled WGS sequence"/>
</dbReference>
<reference evidence="5 6" key="1">
    <citation type="journal article" date="2024" name="IMA Fungus">
        <title>IMA Genome - F19 : A genome assembly and annotation guide to empower mycologists, including annotated draft genome sequences of Ceratocystis pirilliformis, Diaporthe australafricana, Fusarium ophioides, Paecilomyces lecythidis, and Sporothrix stenoceras.</title>
        <authorList>
            <person name="Aylward J."/>
            <person name="Wilson A.M."/>
            <person name="Visagie C.M."/>
            <person name="Spraker J."/>
            <person name="Barnes I."/>
            <person name="Buitendag C."/>
            <person name="Ceriani C."/>
            <person name="Del Mar Angel L."/>
            <person name="du Plessis D."/>
            <person name="Fuchs T."/>
            <person name="Gasser K."/>
            <person name="Kramer D."/>
            <person name="Li W."/>
            <person name="Munsamy K."/>
            <person name="Piso A."/>
            <person name="Price J.L."/>
            <person name="Sonnekus B."/>
            <person name="Thomas C."/>
            <person name="van der Nest A."/>
            <person name="van Dijk A."/>
            <person name="van Heerden A."/>
            <person name="van Vuuren N."/>
            <person name="Yilmaz N."/>
            <person name="Duong T.A."/>
            <person name="van der Merwe N.A."/>
            <person name="Wingfield M.J."/>
            <person name="Wingfield B.D."/>
        </authorList>
    </citation>
    <scope>NUCLEOTIDE SEQUENCE [LARGE SCALE GENOMIC DNA]</scope>
    <source>
        <strain evidence="5 6">CMW 18300</strain>
    </source>
</reference>
<evidence type="ECO:0000256" key="2">
    <source>
        <dbReference type="ARBA" id="ARBA00023242"/>
    </source>
</evidence>
<dbReference type="InterPro" id="IPR004827">
    <property type="entry name" value="bZIP"/>
</dbReference>
<feature type="region of interest" description="Disordered" evidence="3">
    <location>
        <begin position="221"/>
        <end position="293"/>
    </location>
</feature>
<dbReference type="PANTHER" id="PTHR40621:SF6">
    <property type="entry name" value="AP-1-LIKE TRANSCRIPTION FACTOR YAP1-RELATED"/>
    <property type="match status" value="1"/>
</dbReference>
<name>A0ABR3WAA1_9PEZI</name>
<keyword evidence="6" id="KW-1185">Reference proteome</keyword>
<feature type="compositionally biased region" description="Polar residues" evidence="3">
    <location>
        <begin position="359"/>
        <end position="383"/>
    </location>
</feature>
<sequence length="522" mass="55849">MADPGPRLVAAAYPSPPNQYRHRHYSPSQSHSSQDSPNSSRRKPSNASLPDPPYSNMATSSLSPPNIKNEFGGVGTGIAYGGAPAHSIPQPPDEKNGTLGFGFLKSLTTSEKKLTRDGQPAKRRGPKPDSKPALTRRQELNRQAQRTHRERKELYIKALEDEVLRLKEVYSNVSQDKDRLAEENRSLKAVMQQNGLAVSGAISMMDDNMSSPSVGPYLGSNSSASMTGSGSYGLASASTQNSAYTPPPGSALSTTTAMQGLSPLGGLSPNQHAAGLHRQSPSAHLNGPRRNPGIDYDQAGVDFVLSLERPCMDHMPWLLDRSSANGGTEPCGHALMASCPPEPFADLTSDIPFGHKHSNNVPGTNGHTRQTSSQRHPSVSRNFSRNHAVVSPPAMDRAGVAAHNPNSTSMDVDGPTGGPPRTWELSKSDLATLLDLSQKLNLDGEITPVMAWGMVLAHPRLGDMNEKDFVKLTEELGSKVRCYGFGAVTEEFEVRDALEAIFSTKPEQPLGLAGPAPGGYNL</sequence>
<dbReference type="Gene3D" id="1.20.5.170">
    <property type="match status" value="1"/>
</dbReference>
<dbReference type="InterPro" id="IPR050936">
    <property type="entry name" value="AP-1-like"/>
</dbReference>
<keyword evidence="2" id="KW-0539">Nucleus</keyword>